<evidence type="ECO:0000313" key="2">
    <source>
        <dbReference type="Proteomes" id="UP000186309"/>
    </source>
</evidence>
<dbReference type="STRING" id="1387353.BSF38_04219"/>
<dbReference type="AlphaFoldDB" id="A0A1U7CUV3"/>
<protein>
    <recommendedName>
        <fullName evidence="3">Toxin HigB-2</fullName>
    </recommendedName>
</protein>
<accession>A0A1U7CUV3</accession>
<dbReference type="EMBL" id="CP019082">
    <property type="protein sequence ID" value="APW62669.1"/>
    <property type="molecule type" value="Genomic_DNA"/>
</dbReference>
<dbReference type="KEGG" id="pbor:BSF38_04219"/>
<sequence length="129" mass="14180">MSAGEDKSDAKPLEWVGSSLADLKRLPSAVQRRIGHNLYLVQIDTKPMNAKPLSGFGGASVLEIVEDHGGGTYRAVYTVRFREAVFVLHVFQKKSKKGIKTPKTDVDLIKARLKTASDLYESLYGGEKS</sequence>
<gene>
    <name evidence="1" type="ORF">BSF38_04219</name>
</gene>
<name>A0A1U7CUV3_9BACT</name>
<organism evidence="1 2">
    <name type="scientific">Paludisphaera borealis</name>
    <dbReference type="NCBI Taxonomy" id="1387353"/>
    <lineage>
        <taxon>Bacteria</taxon>
        <taxon>Pseudomonadati</taxon>
        <taxon>Planctomycetota</taxon>
        <taxon>Planctomycetia</taxon>
        <taxon>Isosphaerales</taxon>
        <taxon>Isosphaeraceae</taxon>
        <taxon>Paludisphaera</taxon>
    </lineage>
</organism>
<dbReference type="InterPro" id="IPR009241">
    <property type="entry name" value="HigB-like"/>
</dbReference>
<dbReference type="Proteomes" id="UP000186309">
    <property type="component" value="Chromosome"/>
</dbReference>
<dbReference type="OrthoDB" id="9797093at2"/>
<proteinExistence type="predicted"/>
<reference evidence="2" key="1">
    <citation type="submission" date="2016-12" db="EMBL/GenBank/DDBJ databases">
        <title>Comparative genomics of four Isosphaeraceae planctomycetes: a common pool of plasmids and glycoside hydrolase genes.</title>
        <authorList>
            <person name="Ivanova A."/>
        </authorList>
    </citation>
    <scope>NUCLEOTIDE SEQUENCE [LARGE SCALE GENOMIC DNA]</scope>
    <source>
        <strain evidence="2">PX4</strain>
    </source>
</reference>
<evidence type="ECO:0008006" key="3">
    <source>
        <dbReference type="Google" id="ProtNLM"/>
    </source>
</evidence>
<evidence type="ECO:0000313" key="1">
    <source>
        <dbReference type="EMBL" id="APW62669.1"/>
    </source>
</evidence>
<keyword evidence="2" id="KW-1185">Reference proteome</keyword>
<dbReference type="RefSeq" id="WP_076348936.1">
    <property type="nucleotide sequence ID" value="NZ_CP019082.1"/>
</dbReference>
<dbReference type="Pfam" id="PF05973">
    <property type="entry name" value="Gp49"/>
    <property type="match status" value="1"/>
</dbReference>